<evidence type="ECO:0000313" key="4">
    <source>
        <dbReference type="EMBL" id="TCK19893.1"/>
    </source>
</evidence>
<dbReference type="EMBL" id="SMFZ01000002">
    <property type="protein sequence ID" value="TCK19893.1"/>
    <property type="molecule type" value="Genomic_DNA"/>
</dbReference>
<gene>
    <name evidence="4" type="ORF">EV378_3837</name>
</gene>
<dbReference type="RefSeq" id="WP_132428251.1">
    <property type="nucleotide sequence ID" value="NZ_SMFZ01000002.1"/>
</dbReference>
<comment type="caution">
    <text evidence="4">The sequence shown here is derived from an EMBL/GenBank/DDBJ whole genome shotgun (WGS) entry which is preliminary data.</text>
</comment>
<comment type="similarity">
    <text evidence="1">Belongs to the enoyl-CoA hydratase/isomerase family.</text>
</comment>
<organism evidence="4 5">
    <name type="scientific">Pseudonocardia endophytica</name>
    <dbReference type="NCBI Taxonomy" id="401976"/>
    <lineage>
        <taxon>Bacteria</taxon>
        <taxon>Bacillati</taxon>
        <taxon>Actinomycetota</taxon>
        <taxon>Actinomycetes</taxon>
        <taxon>Pseudonocardiales</taxon>
        <taxon>Pseudonocardiaceae</taxon>
        <taxon>Pseudonocardia</taxon>
    </lineage>
</organism>
<dbReference type="SUPFAM" id="SSF54637">
    <property type="entry name" value="Thioesterase/thiol ester dehydrase-isomerase"/>
    <property type="match status" value="2"/>
</dbReference>
<sequence length="285" mass="30149">MGTVTELDGPPSLGPLYARSVLPGGRGATELPDRQIVRRGVTVEQDHLADYALACGFGIGGTLPATYPHVLAFGLQVVLMADPAFPVPLPGLVHLANRITVHRGIAPTETLDIAVRAERFVAHRKGAQVDLVAEVDSGGERVWDGRSTYLARGAKAPRETEAGSDIPDPETPTGPAAATWKVADDTGRRYAAASGDVNPIHLYGLTAKAMGFPRAIAHGMWTAAHALASLQGRVPDALTYDVAFRKPLLLPSRVELVTAQRDGGWSLAVRSAKDAEKVHLVGRVS</sequence>
<dbReference type="Gene3D" id="3.10.129.10">
    <property type="entry name" value="Hotdog Thioesterase"/>
    <property type="match status" value="1"/>
</dbReference>
<dbReference type="GO" id="GO:0006633">
    <property type="term" value="P:fatty acid biosynthetic process"/>
    <property type="evidence" value="ECO:0007669"/>
    <property type="project" value="InterPro"/>
</dbReference>
<dbReference type="InterPro" id="IPR029069">
    <property type="entry name" value="HotDog_dom_sf"/>
</dbReference>
<dbReference type="GO" id="GO:0005835">
    <property type="term" value="C:fatty acid synthase complex"/>
    <property type="evidence" value="ECO:0007669"/>
    <property type="project" value="InterPro"/>
</dbReference>
<proteinExistence type="inferred from homology"/>
<evidence type="ECO:0000256" key="2">
    <source>
        <dbReference type="SAM" id="MobiDB-lite"/>
    </source>
</evidence>
<evidence type="ECO:0000259" key="3">
    <source>
        <dbReference type="Pfam" id="PF01575"/>
    </source>
</evidence>
<dbReference type="Pfam" id="PF01575">
    <property type="entry name" value="MaoC_dehydratas"/>
    <property type="match status" value="1"/>
</dbReference>
<keyword evidence="5" id="KW-1185">Reference proteome</keyword>
<reference evidence="4 5" key="1">
    <citation type="submission" date="2019-03" db="EMBL/GenBank/DDBJ databases">
        <title>Sequencing the genomes of 1000 actinobacteria strains.</title>
        <authorList>
            <person name="Klenk H.-P."/>
        </authorList>
    </citation>
    <scope>NUCLEOTIDE SEQUENCE [LARGE SCALE GENOMIC DNA]</scope>
    <source>
        <strain evidence="4 5">DSM 44969</strain>
    </source>
</reference>
<name>A0A4R1HGL0_PSEEN</name>
<accession>A0A4R1HGL0</accession>
<protein>
    <submittedName>
        <fullName evidence="4">Acyl dehydratase</fullName>
    </submittedName>
</protein>
<dbReference type="GO" id="GO:0004312">
    <property type="term" value="F:fatty acid synthase activity"/>
    <property type="evidence" value="ECO:0007669"/>
    <property type="project" value="InterPro"/>
</dbReference>
<evidence type="ECO:0000256" key="1">
    <source>
        <dbReference type="ARBA" id="ARBA00005254"/>
    </source>
</evidence>
<dbReference type="InterPro" id="IPR003965">
    <property type="entry name" value="Fatty_acid_synthase"/>
</dbReference>
<evidence type="ECO:0000313" key="5">
    <source>
        <dbReference type="Proteomes" id="UP000295560"/>
    </source>
</evidence>
<dbReference type="OrthoDB" id="9774179at2"/>
<feature type="region of interest" description="Disordered" evidence="2">
    <location>
        <begin position="153"/>
        <end position="176"/>
    </location>
</feature>
<dbReference type="InterPro" id="IPR002539">
    <property type="entry name" value="MaoC-like_dom"/>
</dbReference>
<dbReference type="AlphaFoldDB" id="A0A4R1HGL0"/>
<dbReference type="Proteomes" id="UP000295560">
    <property type="component" value="Unassembled WGS sequence"/>
</dbReference>
<dbReference type="PANTHER" id="PTHR43841">
    <property type="entry name" value="3-HYDROXYACYL-THIOESTER DEHYDRATASE HTDX-RELATED"/>
    <property type="match status" value="1"/>
</dbReference>
<dbReference type="PRINTS" id="PR01483">
    <property type="entry name" value="FASYNTHASE"/>
</dbReference>
<dbReference type="PANTHER" id="PTHR43841:SF1">
    <property type="entry name" value="3-HYDROXYACYL-THIOESTER DEHYDRATASE X"/>
    <property type="match status" value="1"/>
</dbReference>
<feature type="domain" description="MaoC-like" evidence="3">
    <location>
        <begin position="179"/>
        <end position="259"/>
    </location>
</feature>